<evidence type="ECO:0000256" key="2">
    <source>
        <dbReference type="PROSITE-ProRule" id="PRU00169"/>
    </source>
</evidence>
<evidence type="ECO:0000256" key="1">
    <source>
        <dbReference type="ARBA" id="ARBA00022553"/>
    </source>
</evidence>
<feature type="modified residue" description="4-aspartylphosphate" evidence="2">
    <location>
        <position position="52"/>
    </location>
</feature>
<reference evidence="5" key="1">
    <citation type="submission" date="2017-04" db="EMBL/GenBank/DDBJ databases">
        <authorList>
            <person name="Varghese N."/>
            <person name="Submissions S."/>
        </authorList>
    </citation>
    <scope>NUCLEOTIDE SEQUENCE [LARGE SCALE GENOMIC DNA]</scope>
    <source>
        <strain evidence="5">RKEM611</strain>
    </source>
</reference>
<dbReference type="GO" id="GO:0000160">
    <property type="term" value="P:phosphorelay signal transduction system"/>
    <property type="evidence" value="ECO:0007669"/>
    <property type="project" value="InterPro"/>
</dbReference>
<evidence type="ECO:0000313" key="5">
    <source>
        <dbReference type="Proteomes" id="UP000192907"/>
    </source>
</evidence>
<feature type="domain" description="Response regulatory" evidence="3">
    <location>
        <begin position="2"/>
        <end position="123"/>
    </location>
</feature>
<dbReference type="STRING" id="1513793.SAMN06296036_120126"/>
<dbReference type="PANTHER" id="PTHR44591">
    <property type="entry name" value="STRESS RESPONSE REGULATOR PROTEIN 1"/>
    <property type="match status" value="1"/>
</dbReference>
<protein>
    <submittedName>
        <fullName evidence="4">Response regulator receiver domain-containing protein</fullName>
    </submittedName>
</protein>
<evidence type="ECO:0000259" key="3">
    <source>
        <dbReference type="PROSITE" id="PS50110"/>
    </source>
</evidence>
<dbReference type="InterPro" id="IPR050595">
    <property type="entry name" value="Bact_response_regulator"/>
</dbReference>
<dbReference type="Pfam" id="PF00072">
    <property type="entry name" value="Response_reg"/>
    <property type="match status" value="1"/>
</dbReference>
<dbReference type="SUPFAM" id="SSF52172">
    <property type="entry name" value="CheY-like"/>
    <property type="match status" value="1"/>
</dbReference>
<organism evidence="4 5">
    <name type="scientific">Pseudobacteriovorax antillogorgiicola</name>
    <dbReference type="NCBI Taxonomy" id="1513793"/>
    <lineage>
        <taxon>Bacteria</taxon>
        <taxon>Pseudomonadati</taxon>
        <taxon>Bdellovibrionota</taxon>
        <taxon>Oligoflexia</taxon>
        <taxon>Oligoflexales</taxon>
        <taxon>Pseudobacteriovoracaceae</taxon>
        <taxon>Pseudobacteriovorax</taxon>
    </lineage>
</organism>
<dbReference type="InterPro" id="IPR001789">
    <property type="entry name" value="Sig_transdc_resp-reg_receiver"/>
</dbReference>
<gene>
    <name evidence="4" type="ORF">SAMN06296036_120126</name>
</gene>
<proteinExistence type="predicted"/>
<sequence length="146" mass="16617">MKAIIIDDDREILDIVQAYLENAGAESVRAFADPLNVQIEQDARDADLIISDVNMPHIKGPEIFSKFTQSLKAGNSNAKFFFLTGVPLQFMSQQDVDRMQLADEVLIKPLHLDDFMNILKKHYLLDRQIKIALEGQFEDEPLEQNA</sequence>
<dbReference type="Proteomes" id="UP000192907">
    <property type="component" value="Unassembled WGS sequence"/>
</dbReference>
<accession>A0A1Y6CF99</accession>
<keyword evidence="1 2" id="KW-0597">Phosphoprotein</keyword>
<dbReference type="RefSeq" id="WP_132322765.1">
    <property type="nucleotide sequence ID" value="NZ_FWZT01000020.1"/>
</dbReference>
<name>A0A1Y6CF99_9BACT</name>
<dbReference type="SMART" id="SM00448">
    <property type="entry name" value="REC"/>
    <property type="match status" value="1"/>
</dbReference>
<dbReference type="AlphaFoldDB" id="A0A1Y6CF99"/>
<dbReference type="PROSITE" id="PS50110">
    <property type="entry name" value="RESPONSE_REGULATORY"/>
    <property type="match status" value="1"/>
</dbReference>
<dbReference type="PANTHER" id="PTHR44591:SF3">
    <property type="entry name" value="RESPONSE REGULATORY DOMAIN-CONTAINING PROTEIN"/>
    <property type="match status" value="1"/>
</dbReference>
<dbReference type="Gene3D" id="3.40.50.2300">
    <property type="match status" value="1"/>
</dbReference>
<dbReference type="InterPro" id="IPR011006">
    <property type="entry name" value="CheY-like_superfamily"/>
</dbReference>
<dbReference type="EMBL" id="FWZT01000020">
    <property type="protein sequence ID" value="SMF60445.1"/>
    <property type="molecule type" value="Genomic_DNA"/>
</dbReference>
<keyword evidence="5" id="KW-1185">Reference proteome</keyword>
<evidence type="ECO:0000313" key="4">
    <source>
        <dbReference type="EMBL" id="SMF60445.1"/>
    </source>
</evidence>